<feature type="transmembrane region" description="Helical" evidence="3">
    <location>
        <begin position="273"/>
        <end position="292"/>
    </location>
</feature>
<feature type="transmembrane region" description="Helical" evidence="3">
    <location>
        <begin position="101"/>
        <end position="122"/>
    </location>
</feature>
<reference evidence="5" key="1">
    <citation type="submission" date="2022-12" db="EMBL/GenBank/DDBJ databases">
        <authorList>
            <person name="Krivoruchko A.V."/>
            <person name="Elkin A."/>
        </authorList>
    </citation>
    <scope>NUCLEOTIDE SEQUENCE</scope>
    <source>
        <strain evidence="5">IEGM 1391</strain>
    </source>
</reference>
<dbReference type="Proteomes" id="UP001081071">
    <property type="component" value="Unassembled WGS sequence"/>
</dbReference>
<feature type="transmembrane region" description="Helical" evidence="3">
    <location>
        <begin position="187"/>
        <end position="208"/>
    </location>
</feature>
<keyword evidence="3" id="KW-0472">Membrane</keyword>
<proteinExistence type="inferred from homology"/>
<dbReference type="EMBL" id="JAPWIJ010000005">
    <property type="protein sequence ID" value="MCZ4519445.1"/>
    <property type="molecule type" value="Genomic_DNA"/>
</dbReference>
<evidence type="ECO:0000313" key="6">
    <source>
        <dbReference type="Proteomes" id="UP001081071"/>
    </source>
</evidence>
<feature type="transmembrane region" description="Helical" evidence="3">
    <location>
        <begin position="45"/>
        <end position="64"/>
    </location>
</feature>
<feature type="transmembrane region" description="Helical" evidence="3">
    <location>
        <begin position="129"/>
        <end position="148"/>
    </location>
</feature>
<feature type="transmembrane region" description="Helical" evidence="3">
    <location>
        <begin position="76"/>
        <end position="95"/>
    </location>
</feature>
<dbReference type="InterPro" id="IPR000620">
    <property type="entry name" value="EamA_dom"/>
</dbReference>
<protein>
    <submittedName>
        <fullName evidence="5">EamA family transporter</fullName>
    </submittedName>
</protein>
<evidence type="ECO:0000256" key="2">
    <source>
        <dbReference type="SAM" id="MobiDB-lite"/>
    </source>
</evidence>
<feature type="domain" description="EamA" evidence="4">
    <location>
        <begin position="156"/>
        <end position="290"/>
    </location>
</feature>
<evidence type="ECO:0000256" key="1">
    <source>
        <dbReference type="ARBA" id="ARBA00007362"/>
    </source>
</evidence>
<gene>
    <name evidence="5" type="ORF">O4220_13050</name>
</gene>
<dbReference type="InterPro" id="IPR037185">
    <property type="entry name" value="EmrE-like"/>
</dbReference>
<dbReference type="Pfam" id="PF00892">
    <property type="entry name" value="EamA"/>
    <property type="match status" value="2"/>
</dbReference>
<keyword evidence="6" id="KW-1185">Reference proteome</keyword>
<dbReference type="RefSeq" id="WP_269604815.1">
    <property type="nucleotide sequence ID" value="NZ_JAPWIJ010000005.1"/>
</dbReference>
<evidence type="ECO:0000259" key="4">
    <source>
        <dbReference type="Pfam" id="PF00892"/>
    </source>
</evidence>
<dbReference type="PANTHER" id="PTHR12715:SF4">
    <property type="entry name" value="EAMA DOMAIN-CONTAINING PROTEIN"/>
    <property type="match status" value="1"/>
</dbReference>
<feature type="transmembrane region" description="Helical" evidence="3">
    <location>
        <begin position="250"/>
        <end position="267"/>
    </location>
</feature>
<keyword evidence="3" id="KW-0812">Transmembrane</keyword>
<keyword evidence="3" id="KW-1133">Transmembrane helix</keyword>
<organism evidence="5 6">
    <name type="scientific">Rhodococcus ruber</name>
    <dbReference type="NCBI Taxonomy" id="1830"/>
    <lineage>
        <taxon>Bacteria</taxon>
        <taxon>Bacillati</taxon>
        <taxon>Actinomycetota</taxon>
        <taxon>Actinomycetes</taxon>
        <taxon>Mycobacteriales</taxon>
        <taxon>Nocardiaceae</taxon>
        <taxon>Rhodococcus</taxon>
    </lineage>
</organism>
<comment type="caution">
    <text evidence="5">The sequence shown here is derived from an EMBL/GenBank/DDBJ whole genome shotgun (WGS) entry which is preliminary data.</text>
</comment>
<accession>A0ABT4MG91</accession>
<dbReference type="InterPro" id="IPR052756">
    <property type="entry name" value="Alkyne_AA_exporter"/>
</dbReference>
<name>A0ABT4MG91_9NOCA</name>
<sequence length="320" mass="32781">MPNYRSSPRSSPAATAVAGAVVVISWASAFPAIRVAAPELGVVGLSLVRLVVAAVALLSIAPIMGVRLPARRDLPLVIACGFFGMASYQILLNWGELDVPAGTASIIVASAPLVSIAIAAGAFGERLTVVKVGGSAVAVAGVVLVSTARSDISVSSAIWIVIAAAVVQGIYHPLTKPLLRRHTGLEVATYGMVVGVVATLPFAGFAWADMADASGGSWWAAVYLGVVPSALGFVMWGYTVSRVPVATSTSLLYLVPAVAILIAYLWLGEAPVLAELFGGVVVIAGVATVTLGDRIHSRIHPPHPPHSDTNTAAVDVSPRS</sequence>
<comment type="similarity">
    <text evidence="1">Belongs to the EamA transporter family.</text>
</comment>
<feature type="transmembrane region" description="Helical" evidence="3">
    <location>
        <begin position="154"/>
        <end position="175"/>
    </location>
</feature>
<dbReference type="SUPFAM" id="SSF103481">
    <property type="entry name" value="Multidrug resistance efflux transporter EmrE"/>
    <property type="match status" value="2"/>
</dbReference>
<dbReference type="PANTHER" id="PTHR12715">
    <property type="entry name" value="TRANSPORTER, DRUG/METABOLITE EXPORTER FAMILY"/>
    <property type="match status" value="1"/>
</dbReference>
<evidence type="ECO:0000313" key="5">
    <source>
        <dbReference type="EMBL" id="MCZ4519445.1"/>
    </source>
</evidence>
<evidence type="ECO:0000256" key="3">
    <source>
        <dbReference type="SAM" id="Phobius"/>
    </source>
</evidence>
<feature type="region of interest" description="Disordered" evidence="2">
    <location>
        <begin position="298"/>
        <end position="320"/>
    </location>
</feature>
<feature type="domain" description="EamA" evidence="4">
    <location>
        <begin position="18"/>
        <end position="147"/>
    </location>
</feature>
<feature type="transmembrane region" description="Helical" evidence="3">
    <location>
        <begin position="220"/>
        <end position="238"/>
    </location>
</feature>